<dbReference type="InterPro" id="IPR016024">
    <property type="entry name" value="ARM-type_fold"/>
</dbReference>
<feature type="region of interest" description="Disordered" evidence="2">
    <location>
        <begin position="1010"/>
        <end position="1030"/>
    </location>
</feature>
<sequence>MSEAKNANRIYSPDAEANFKLKSWQATQEEIMKLLKTPANLSDEITLTHSPQLLQTLHSGATMTCMVHFRATTGEVFTAAAKNRQLYVWTLSDKNSLLTEIEPMQKLKAPGEITCMVYIPKCRTYVGYSTDKTLRVMMDPVTGCEDIAYLIINHVITCLAYNKDKNEVVAGGKGFLESYPVDGVEFKTRVKKATAIKAGIEKNEDVKDLKVDTRNKQIMVLSSNGINVVNYSTGQHTHILVNRHSGVLTCCCIYHDGEFLITGSSDGDLKIWNSVVFTQVHEFPGHVEKVTAICALPKDPVLFSSSSDGTVYVWRMDTFQKFMKLRVGEAVCSLRVLKNGTLVAQTAQAIMTYSIKQFYSIFTLCSSGVAILKRLRSHGQGANRIMVSTEDGRFQLFNPVTGALISAMLPLPKHQIVEEMAYNAKDGRMYVVLKTGDVLVLTTLTHPFRALEVLHPPVPDFRVVCLAVMVVCIESTDGGGEKVEDTVIFMGTSSGAICVLESKALLMETPIQAHSGGFVAMSSSCDVDPVSSRLRRTSRYLVTAGNDNLVKLWGLEFTPGQGGWTLSLVLVQNIDCMGSPSHLAMFENIICVAFGEYGLVKMFRLAGLNKKDRRSELQGLYVLLTHFSQFDHSDTVTALDMCPMINIFVTCGIDGYVKIWDTNNQLVREMAFGQPVAAVCFANNRGDLLIGFQNRVLLVPIIKYMPQFMLEQMAGRMFVDEETESPVEISTKKKKLWFDPKTVPKYSTDLVARMTQRVKQKANLTDDEAEALTLERMRLDISSESGIGTSIVDDDSRPALTRENTSLSLNDAIEREKSNVSQEAGTAPVRAETKSGRVSRGRKERGKKRQLDDLDLRKVSIGETLEEAEEEEAGAPTTKELRRAREDSLLYFRKPSVWSWGLEITPEVLRDLEKTANMSRHAELLLPDYLQPQDEVKMITPEPQRGPVYTEEQLKSLTPWERFLLTKKPIIAPDGYIPNSVVRRAVGFVKPESPLLPWHLKPVPDVDPKHMPAGWKPKNEKSSSSFDGYQSTEEDVDLDNIMDMKRQTTLQSVKVQQSIKEASLYIGTAMCLLPDGTEPEAVPNFSWRTDKDEVADLSPLARPRSEDLTPAKEISFVTPVPVKPSPEEGKTTKFEYKTQTKPLKKVDIDIGSNLNFGIGGPRPGPLINKLQAAPPDEGKTKSFRLSQAPKTPLDGSTEAGEKLGPPDGQRSGSSPTLFQTSTLTSVQGGEKASTGAKPGRKDSVKKERKGGATGGAAAAKGGRKPIAAPPVKKLTKEEELTLLQKIVKEEWFPSGIPPILDLVNDELTKLLEASDTKVFVAVCDYVVQIFQQLSIAAKFLNRASDKLKKQLNGPSAIARKKAVWTMKQLGLAAKKDVISALLPGLLDAREGSREELISNLGELLSGPGAADGLFTLMSSLGIANKPLGTKEEQQAAIKAISEKLQAEAENLKGGSADTVKQRVEMWVSSLNLPSDGSNLLSRSSNSRALDSSGAPRGMSSGLDTEGSFEKSSRQSTRRSRRRSKGGGKKKGGKSKGKARRQSSSGQPGEDKDDTVSVDMSVQTDPRSEGVEDDDDLSLIKKRRGRWRRGGLSQFREGEDATDEEEAGEFDGDDEDDDGVYGDTDDDGERPRRGRRADKREDDEGVEEGRTSGTFMRIDYDLTPGMFRSETGGSEWSDDMPPLSNTTPGRPKGASVHKFYARRDHVATVEQDPTRAGGQFPTMPSIQEPNGRSKDRKDQLDPSDRDSDLHSESNYTEISKAFTTRDGISIGDSGIGKDMSETSSHAYGGSDSLYEQGRPRLSPIKSQTKLNAEGKREPDWKDFFESEKVQEKRKTVGFSRKDAVQEAQIYDQSGRIAVLPPIMYVDPEHPTLPGEAGLRLLHSIRWADKEKTLDGGGRLVQALPGRLTITTHDEPVGDTTYGFLQMHWTTQIPAVDQGGFHSERTAHGNMRQASELYGDGPSDGAHGFISHRGAEQQQVIDRTNLPRLSQRAVTMIKKNGHQPEKQGTKRENTLPVLPRERSEFQWSKPMAPAPKRVSLCEAGAPGQQDPHPHCCDQYKWATKNMHHYISPPKSIQLPKMIKGSIGREHSILNTSLDSDVLSVLAHSSVSLMPTMSLEKLMKTIKMAPPPSL</sequence>
<feature type="compositionally biased region" description="Basic and acidic residues" evidence="2">
    <location>
        <begin position="1730"/>
        <end position="1750"/>
    </location>
</feature>
<keyword evidence="1" id="KW-0853">WD repeat</keyword>
<feature type="repeat" description="WD" evidence="1">
    <location>
        <begin position="283"/>
        <end position="324"/>
    </location>
</feature>
<dbReference type="InterPro" id="IPR036322">
    <property type="entry name" value="WD40_repeat_dom_sf"/>
</dbReference>
<feature type="compositionally biased region" description="Basic residues" evidence="2">
    <location>
        <begin position="837"/>
        <end position="848"/>
    </location>
</feature>
<evidence type="ECO:0000313" key="4">
    <source>
        <dbReference type="Proteomes" id="UP001283361"/>
    </source>
</evidence>
<dbReference type="Gene3D" id="1.25.10.10">
    <property type="entry name" value="Leucine-rich Repeat Variant"/>
    <property type="match status" value="1"/>
</dbReference>
<feature type="region of interest" description="Disordered" evidence="2">
    <location>
        <begin position="1474"/>
        <end position="1815"/>
    </location>
</feature>
<dbReference type="SMART" id="SM00320">
    <property type="entry name" value="WD40"/>
    <property type="match status" value="5"/>
</dbReference>
<dbReference type="Gene3D" id="2.130.10.10">
    <property type="entry name" value="YVTN repeat-like/Quinoprotein amine dehydrogenase"/>
    <property type="match status" value="2"/>
</dbReference>
<gene>
    <name evidence="3" type="ORF">RRG08_025451</name>
</gene>
<keyword evidence="4" id="KW-1185">Reference proteome</keyword>
<dbReference type="PROSITE" id="PS50294">
    <property type="entry name" value="WD_REPEATS_REGION"/>
    <property type="match status" value="3"/>
</dbReference>
<dbReference type="PANTHER" id="PTHR45532:SF4">
    <property type="entry name" value="WD REPEAT-CONTAINING PROTEIN 55 HOMOLOG"/>
    <property type="match status" value="1"/>
</dbReference>
<evidence type="ECO:0008006" key="5">
    <source>
        <dbReference type="Google" id="ProtNLM"/>
    </source>
</evidence>
<organism evidence="3 4">
    <name type="scientific">Elysia crispata</name>
    <name type="common">lettuce slug</name>
    <dbReference type="NCBI Taxonomy" id="231223"/>
    <lineage>
        <taxon>Eukaryota</taxon>
        <taxon>Metazoa</taxon>
        <taxon>Spiralia</taxon>
        <taxon>Lophotrochozoa</taxon>
        <taxon>Mollusca</taxon>
        <taxon>Gastropoda</taxon>
        <taxon>Heterobranchia</taxon>
        <taxon>Euthyneura</taxon>
        <taxon>Panpulmonata</taxon>
        <taxon>Sacoglossa</taxon>
        <taxon>Placobranchoidea</taxon>
        <taxon>Plakobranchidae</taxon>
        <taxon>Elysia</taxon>
    </lineage>
</organism>
<protein>
    <recommendedName>
        <fullName evidence="5">WD repeat-containing protein 55 homolog</fullName>
    </recommendedName>
</protein>
<feature type="repeat" description="WD" evidence="1">
    <location>
        <begin position="241"/>
        <end position="273"/>
    </location>
</feature>
<dbReference type="SUPFAM" id="SSF48371">
    <property type="entry name" value="ARM repeat"/>
    <property type="match status" value="1"/>
</dbReference>
<dbReference type="EMBL" id="JAWDGP010006465">
    <property type="protein sequence ID" value="KAK3740632.1"/>
    <property type="molecule type" value="Genomic_DNA"/>
</dbReference>
<feature type="compositionally biased region" description="Acidic residues" evidence="2">
    <location>
        <begin position="1599"/>
        <end position="1627"/>
    </location>
</feature>
<feature type="region of interest" description="Disordered" evidence="2">
    <location>
        <begin position="1156"/>
        <end position="1267"/>
    </location>
</feature>
<dbReference type="Proteomes" id="UP001283361">
    <property type="component" value="Unassembled WGS sequence"/>
</dbReference>
<dbReference type="SUPFAM" id="SSF63829">
    <property type="entry name" value="Calcium-dependent phosphotriesterase"/>
    <property type="match status" value="1"/>
</dbReference>
<comment type="caution">
    <text evidence="3">The sequence shown here is derived from an EMBL/GenBank/DDBJ whole genome shotgun (WGS) entry which is preliminary data.</text>
</comment>
<dbReference type="PROSITE" id="PS50082">
    <property type="entry name" value="WD_REPEATS_2"/>
    <property type="match status" value="3"/>
</dbReference>
<dbReference type="PANTHER" id="PTHR45532">
    <property type="entry name" value="WD REPEAT-CONTAINING PROTEIN 97"/>
    <property type="match status" value="1"/>
</dbReference>
<reference evidence="3" key="1">
    <citation type="journal article" date="2023" name="G3 (Bethesda)">
        <title>A reference genome for the long-term kleptoplast-retaining sea slug Elysia crispata morphotype clarki.</title>
        <authorList>
            <person name="Eastman K.E."/>
            <person name="Pendleton A.L."/>
            <person name="Shaikh M.A."/>
            <person name="Suttiyut T."/>
            <person name="Ogas R."/>
            <person name="Tomko P."/>
            <person name="Gavelis G."/>
            <person name="Widhalm J.R."/>
            <person name="Wisecaver J.H."/>
        </authorList>
    </citation>
    <scope>NUCLEOTIDE SEQUENCE</scope>
    <source>
        <strain evidence="3">ECLA1</strain>
    </source>
</reference>
<feature type="compositionally biased region" description="Basic and acidic residues" evidence="2">
    <location>
        <begin position="1637"/>
        <end position="1649"/>
    </location>
</feature>
<evidence type="ECO:0000313" key="3">
    <source>
        <dbReference type="EMBL" id="KAK3740632.1"/>
    </source>
</evidence>
<accession>A0AAE1CWB1</accession>
<dbReference type="InterPro" id="IPR001680">
    <property type="entry name" value="WD40_rpt"/>
</dbReference>
<proteinExistence type="predicted"/>
<feature type="repeat" description="WD" evidence="1">
    <location>
        <begin position="629"/>
        <end position="664"/>
    </location>
</feature>
<name>A0AAE1CWB1_9GAST</name>
<feature type="region of interest" description="Disordered" evidence="2">
    <location>
        <begin position="816"/>
        <end position="851"/>
    </location>
</feature>
<feature type="compositionally biased region" description="Basic residues" evidence="2">
    <location>
        <begin position="1515"/>
        <end position="1540"/>
    </location>
</feature>
<dbReference type="InterPro" id="IPR015943">
    <property type="entry name" value="WD40/YVTN_repeat-like_dom_sf"/>
</dbReference>
<feature type="compositionally biased region" description="Polar residues" evidence="2">
    <location>
        <begin position="1210"/>
        <end position="1227"/>
    </location>
</feature>
<dbReference type="InterPro" id="IPR011989">
    <property type="entry name" value="ARM-like"/>
</dbReference>
<evidence type="ECO:0000256" key="2">
    <source>
        <dbReference type="SAM" id="MobiDB-lite"/>
    </source>
</evidence>
<feature type="compositionally biased region" description="Low complexity" evidence="2">
    <location>
        <begin position="1474"/>
        <end position="1494"/>
    </location>
</feature>
<evidence type="ECO:0000256" key="1">
    <source>
        <dbReference type="PROSITE-ProRule" id="PRU00221"/>
    </source>
</evidence>
<feature type="compositionally biased region" description="Basic residues" evidence="2">
    <location>
        <begin position="1579"/>
        <end position="1588"/>
    </location>
</feature>
<feature type="compositionally biased region" description="Low complexity" evidence="2">
    <location>
        <begin position="1255"/>
        <end position="1267"/>
    </location>
</feature>
<dbReference type="SUPFAM" id="SSF50978">
    <property type="entry name" value="WD40 repeat-like"/>
    <property type="match status" value="1"/>
</dbReference>
<dbReference type="Pfam" id="PF00400">
    <property type="entry name" value="WD40"/>
    <property type="match status" value="3"/>
</dbReference>